<dbReference type="InterPro" id="IPR008971">
    <property type="entry name" value="HSP40/DnaJ_pept-bd"/>
</dbReference>
<comment type="caution">
    <text evidence="4">The sequence shown here is derived from an EMBL/GenBank/DDBJ whole genome shotgun (WGS) entry which is preliminary data.</text>
</comment>
<dbReference type="OrthoDB" id="10250354at2759"/>
<dbReference type="InterPro" id="IPR002939">
    <property type="entry name" value="DnaJ_C"/>
</dbReference>
<feature type="region of interest" description="Disordered" evidence="2">
    <location>
        <begin position="499"/>
        <end position="522"/>
    </location>
</feature>
<dbReference type="GO" id="GO:0051087">
    <property type="term" value="F:protein-folding chaperone binding"/>
    <property type="evidence" value="ECO:0007669"/>
    <property type="project" value="TreeGrafter"/>
</dbReference>
<keyword evidence="7" id="KW-1185">Reference proteome</keyword>
<dbReference type="CDD" id="cd10747">
    <property type="entry name" value="DnaJ_C"/>
    <property type="match status" value="1"/>
</dbReference>
<dbReference type="InterPro" id="IPR051339">
    <property type="entry name" value="DnaJ_subfamily_B"/>
</dbReference>
<dbReference type="Pfam" id="PF01556">
    <property type="entry name" value="DnaJ_C"/>
    <property type="match status" value="1"/>
</dbReference>
<dbReference type="Proteomes" id="UP000490939">
    <property type="component" value="Unassembled WGS sequence"/>
</dbReference>
<feature type="domain" description="Chaperone DnaJ C-terminal" evidence="3">
    <location>
        <begin position="533"/>
        <end position="688"/>
    </location>
</feature>
<feature type="compositionally biased region" description="Basic and acidic residues" evidence="2">
    <location>
        <begin position="269"/>
        <end position="286"/>
    </location>
</feature>
<reference evidence="4 6" key="1">
    <citation type="submission" date="2019-11" db="EMBL/GenBank/DDBJ databases">
        <title>Venturia inaequalis Genome Resource.</title>
        <authorList>
            <person name="Lichtner F.J."/>
        </authorList>
    </citation>
    <scope>NUCLEOTIDE SEQUENCE [LARGE SCALE GENOMIC DNA]</scope>
    <source>
        <strain evidence="4">Bline_iso_100314</strain>
        <strain evidence="5 7">DMI_063113</strain>
    </source>
</reference>
<feature type="compositionally biased region" description="Low complexity" evidence="2">
    <location>
        <begin position="121"/>
        <end position="138"/>
    </location>
</feature>
<dbReference type="FunFam" id="2.60.260.20:FF:000013">
    <property type="entry name" value="DnaJ subfamily B member 11"/>
    <property type="match status" value="1"/>
</dbReference>
<dbReference type="PANTHER" id="PTHR24078">
    <property type="entry name" value="DNAJ HOMOLOG SUBFAMILY C MEMBER"/>
    <property type="match status" value="1"/>
</dbReference>
<evidence type="ECO:0000256" key="2">
    <source>
        <dbReference type="SAM" id="MobiDB-lite"/>
    </source>
</evidence>
<feature type="region of interest" description="Disordered" evidence="2">
    <location>
        <begin position="196"/>
        <end position="435"/>
    </location>
</feature>
<dbReference type="GO" id="GO:0006413">
    <property type="term" value="P:translational initiation"/>
    <property type="evidence" value="ECO:0007669"/>
    <property type="project" value="TreeGrafter"/>
</dbReference>
<dbReference type="Gene3D" id="2.60.260.20">
    <property type="entry name" value="Urease metallochaperone UreE, N-terminal domain"/>
    <property type="match status" value="2"/>
</dbReference>
<feature type="compositionally biased region" description="Basic and acidic residues" evidence="2">
    <location>
        <begin position="360"/>
        <end position="370"/>
    </location>
</feature>
<sequence>MALQSDLRTLKAVVSTLSGHFSKSSRSYSDLQTLHKSILKVEIILRDPVFAHRHDAERIRRGLGDLVQKTNGNMQDYQDALLAANSSRLHSLHIELVRHTTGFLHAVDVIEGREMLPRPSPRISRAPSTSPDSGLSSSRVAPSAKPTTSTHLNVEDSSTSRISVSTPNSPYQPTVEEVPDLPDEDEVHDVQAYYVPPPEVVGSTPPSSSKDARRQRVLQTPPQVVIRTATDDFSAEIPPSHAEPSASPLRTSIGADYTEPPSSSVTKASPKERSAEDVRREIDRLEAVMQGLKMSRQNSTDSKARRSPHHQSVDLGHVDDYPHHDTVRRQRASTTTGTERPKSFIERSSPEGRGSSSKRSPREAAKDSLPMKRTPSGRSNMPPPSPRYVSRSPRAPKSPKSPKSAIEPRFDDYWSSRVPDQSQTASDMFGLDPRTSLPTVLETSMRRPTIDRTGRRSKRTSAYFEDPPVVPFQDFFEHGDGSGADFSLFDTVPHYEPRKRAASRANANDLSPGGQTPLPRDNEAVTDLEPMVKELAVSLEEIFHGATRRVKTRRKRYNAQSRSYQDEERILDVPIYKGLKFGSKIKLQDSTDEVIYGTKDIHFVLAELPHAVFTRREYDLYYTVEIPLGESLCGWQRSVQTICGKTVVVSHDGPTPPNWRDCFAGLGMCKYKRPERGDLFVQVSIKYPAALSERQKMMLRSAFQNP</sequence>
<protein>
    <recommendedName>
        <fullName evidence="3">Chaperone DnaJ C-terminal domain-containing protein</fullName>
    </recommendedName>
</protein>
<feature type="compositionally biased region" description="Polar residues" evidence="2">
    <location>
        <begin position="145"/>
        <end position="172"/>
    </location>
</feature>
<dbReference type="Proteomes" id="UP000433883">
    <property type="component" value="Unassembled WGS sequence"/>
</dbReference>
<proteinExistence type="predicted"/>
<dbReference type="GO" id="GO:0051082">
    <property type="term" value="F:unfolded protein binding"/>
    <property type="evidence" value="ECO:0007669"/>
    <property type="project" value="InterPro"/>
</dbReference>
<dbReference type="EMBL" id="WNWR01000042">
    <property type="protein sequence ID" value="KAE9992975.1"/>
    <property type="molecule type" value="Genomic_DNA"/>
</dbReference>
<evidence type="ECO:0000313" key="4">
    <source>
        <dbReference type="EMBL" id="KAE9981028.1"/>
    </source>
</evidence>
<feature type="compositionally biased region" description="Basic and acidic residues" evidence="2">
    <location>
        <begin position="316"/>
        <end position="328"/>
    </location>
</feature>
<gene>
    <name evidence="4" type="ORF">BLS_007946</name>
    <name evidence="5" type="ORF">EG327_007110</name>
</gene>
<organism evidence="4 6">
    <name type="scientific">Venturia inaequalis</name>
    <name type="common">Apple scab fungus</name>
    <dbReference type="NCBI Taxonomy" id="5025"/>
    <lineage>
        <taxon>Eukaryota</taxon>
        <taxon>Fungi</taxon>
        <taxon>Dikarya</taxon>
        <taxon>Ascomycota</taxon>
        <taxon>Pezizomycotina</taxon>
        <taxon>Dothideomycetes</taxon>
        <taxon>Pleosporomycetidae</taxon>
        <taxon>Venturiales</taxon>
        <taxon>Venturiaceae</taxon>
        <taxon>Venturia</taxon>
    </lineage>
</organism>
<evidence type="ECO:0000313" key="6">
    <source>
        <dbReference type="Proteomes" id="UP000433883"/>
    </source>
</evidence>
<keyword evidence="1" id="KW-0143">Chaperone</keyword>
<dbReference type="SUPFAM" id="SSF49493">
    <property type="entry name" value="HSP40/DnaJ peptide-binding domain"/>
    <property type="match status" value="1"/>
</dbReference>
<feature type="compositionally biased region" description="Basic and acidic residues" evidence="2">
    <location>
        <begin position="339"/>
        <end position="350"/>
    </location>
</feature>
<dbReference type="GO" id="GO:0005829">
    <property type="term" value="C:cytosol"/>
    <property type="evidence" value="ECO:0007669"/>
    <property type="project" value="TreeGrafter"/>
</dbReference>
<accession>A0A8H3V4J0</accession>
<dbReference type="EMBL" id="WNWQ01000065">
    <property type="protein sequence ID" value="KAE9981028.1"/>
    <property type="molecule type" value="Genomic_DNA"/>
</dbReference>
<evidence type="ECO:0000313" key="7">
    <source>
        <dbReference type="Proteomes" id="UP000490939"/>
    </source>
</evidence>
<dbReference type="AlphaFoldDB" id="A0A8H3V4J0"/>
<name>A0A8H3V4J0_VENIN</name>
<feature type="region of interest" description="Disordered" evidence="2">
    <location>
        <begin position="115"/>
        <end position="179"/>
    </location>
</feature>
<evidence type="ECO:0000256" key="1">
    <source>
        <dbReference type="ARBA" id="ARBA00023186"/>
    </source>
</evidence>
<dbReference type="GO" id="GO:0006457">
    <property type="term" value="P:protein folding"/>
    <property type="evidence" value="ECO:0007669"/>
    <property type="project" value="InterPro"/>
</dbReference>
<evidence type="ECO:0000259" key="3">
    <source>
        <dbReference type="Pfam" id="PF01556"/>
    </source>
</evidence>
<dbReference type="PANTHER" id="PTHR24078:SF553">
    <property type="entry name" value="DNAJ HOMOLOG SUBFAMILY B MEMBER 5"/>
    <property type="match status" value="1"/>
</dbReference>
<evidence type="ECO:0000313" key="5">
    <source>
        <dbReference type="EMBL" id="KAE9992975.1"/>
    </source>
</evidence>